<proteinExistence type="inferred from homology"/>
<reference evidence="11" key="1">
    <citation type="submission" date="2022-12" db="EMBL/GenBank/DDBJ databases">
        <title>Draft genome assemblies for two species of Escallonia (Escalloniales).</title>
        <authorList>
            <person name="Chanderbali A."/>
            <person name="Dervinis C."/>
            <person name="Anghel I."/>
            <person name="Soltis D."/>
            <person name="Soltis P."/>
            <person name="Zapata F."/>
        </authorList>
    </citation>
    <scope>NUCLEOTIDE SEQUENCE</scope>
    <source>
        <strain evidence="11">UCBG64.0493</strain>
        <tissue evidence="11">Leaf</tissue>
    </source>
</reference>
<gene>
    <name evidence="11" type="ORF">RJ639_007376</name>
</gene>
<evidence type="ECO:0000256" key="5">
    <source>
        <dbReference type="ARBA" id="ARBA00022989"/>
    </source>
</evidence>
<dbReference type="AlphaFoldDB" id="A0AA89AUE4"/>
<keyword evidence="6" id="KW-0472">Membrane</keyword>
<comment type="subcellular location">
    <subcellularLocation>
        <location evidence="7">Endomembrane system</location>
        <topology evidence="7">Single-pass membrane protein</topology>
    </subcellularLocation>
    <subcellularLocation>
        <location evidence="1 8">Membrane</location>
        <topology evidence="1 8">Single-pass type I membrane protein</topology>
    </subcellularLocation>
</comment>
<evidence type="ECO:0000256" key="3">
    <source>
        <dbReference type="ARBA" id="ARBA00022692"/>
    </source>
</evidence>
<dbReference type="EMBL" id="JAVXUP010001014">
    <property type="protein sequence ID" value="KAK3017264.1"/>
    <property type="molecule type" value="Genomic_DNA"/>
</dbReference>
<name>A0AA89AUE4_9ASTE</name>
<evidence type="ECO:0000259" key="10">
    <source>
        <dbReference type="PROSITE" id="PS50866"/>
    </source>
</evidence>
<evidence type="ECO:0000313" key="12">
    <source>
        <dbReference type="Proteomes" id="UP001188597"/>
    </source>
</evidence>
<dbReference type="InterPro" id="IPR036598">
    <property type="entry name" value="GOLD_dom_sf"/>
</dbReference>
<feature type="signal peptide" evidence="9">
    <location>
        <begin position="1"/>
        <end position="26"/>
    </location>
</feature>
<evidence type="ECO:0000256" key="4">
    <source>
        <dbReference type="ARBA" id="ARBA00022729"/>
    </source>
</evidence>
<evidence type="ECO:0000256" key="2">
    <source>
        <dbReference type="ARBA" id="ARBA00007104"/>
    </source>
</evidence>
<keyword evidence="12" id="KW-1185">Reference proteome</keyword>
<keyword evidence="5" id="KW-1133">Transmembrane helix</keyword>
<dbReference type="Pfam" id="PF01105">
    <property type="entry name" value="EMP24_GP25L"/>
    <property type="match status" value="1"/>
</dbReference>
<protein>
    <recommendedName>
        <fullName evidence="10">GOLD domain-containing protein</fullName>
    </recommendedName>
</protein>
<evidence type="ECO:0000313" key="11">
    <source>
        <dbReference type="EMBL" id="KAK3017264.1"/>
    </source>
</evidence>
<accession>A0AA89AUE4</accession>
<dbReference type="SMART" id="SM01190">
    <property type="entry name" value="EMP24_GP25L"/>
    <property type="match status" value="1"/>
</dbReference>
<evidence type="ECO:0000256" key="6">
    <source>
        <dbReference type="ARBA" id="ARBA00023136"/>
    </source>
</evidence>
<evidence type="ECO:0000256" key="7">
    <source>
        <dbReference type="ARBA" id="ARBA00037847"/>
    </source>
</evidence>
<dbReference type="InterPro" id="IPR015720">
    <property type="entry name" value="Emp24-like"/>
</dbReference>
<comment type="similarity">
    <text evidence="2 8">Belongs to the EMP24/GP25L family.</text>
</comment>
<dbReference type="InterPro" id="IPR009038">
    <property type="entry name" value="GOLD_dom"/>
</dbReference>
<comment type="caution">
    <text evidence="11">The sequence shown here is derived from an EMBL/GenBank/DDBJ whole genome shotgun (WGS) entry which is preliminary data.</text>
</comment>
<keyword evidence="3 8" id="KW-0812">Transmembrane</keyword>
<organism evidence="11 12">
    <name type="scientific">Escallonia herrerae</name>
    <dbReference type="NCBI Taxonomy" id="1293975"/>
    <lineage>
        <taxon>Eukaryota</taxon>
        <taxon>Viridiplantae</taxon>
        <taxon>Streptophyta</taxon>
        <taxon>Embryophyta</taxon>
        <taxon>Tracheophyta</taxon>
        <taxon>Spermatophyta</taxon>
        <taxon>Magnoliopsida</taxon>
        <taxon>eudicotyledons</taxon>
        <taxon>Gunneridae</taxon>
        <taxon>Pentapetalae</taxon>
        <taxon>asterids</taxon>
        <taxon>campanulids</taxon>
        <taxon>Escalloniales</taxon>
        <taxon>Escalloniaceae</taxon>
        <taxon>Escallonia</taxon>
    </lineage>
</organism>
<evidence type="ECO:0000256" key="8">
    <source>
        <dbReference type="RuleBase" id="RU003827"/>
    </source>
</evidence>
<dbReference type="Proteomes" id="UP001188597">
    <property type="component" value="Unassembled WGS sequence"/>
</dbReference>
<sequence>MGTGSLGSMIIVTMTLLSVLGRGTMGIRFEIDRDECLSRDVRYEGDSVHVSFVVIKSNALWRYASHGVDLVIKGPSGEQIHDFRDKTSDKYEFIARKRGVYRFCFTNKSPYPQTLDFDVHVPHFAYYDDQHAKDEHFTPLLEQISKLEAALFKIEMEQHWFAADTESKAIVNLGLSRRAIHKAMFESALIVGASVFQVYILKRLLERKLGTSRV</sequence>
<dbReference type="PROSITE" id="PS50866">
    <property type="entry name" value="GOLD"/>
    <property type="match status" value="1"/>
</dbReference>
<dbReference type="GO" id="GO:0012505">
    <property type="term" value="C:endomembrane system"/>
    <property type="evidence" value="ECO:0007669"/>
    <property type="project" value="UniProtKB-SubCell"/>
</dbReference>
<dbReference type="SUPFAM" id="SSF101576">
    <property type="entry name" value="Supernatant protein factor (SPF), C-terminal domain"/>
    <property type="match status" value="1"/>
</dbReference>
<feature type="chain" id="PRO_5041724442" description="GOLD domain-containing protein" evidence="9">
    <location>
        <begin position="27"/>
        <end position="214"/>
    </location>
</feature>
<dbReference type="GO" id="GO:0016020">
    <property type="term" value="C:membrane"/>
    <property type="evidence" value="ECO:0007669"/>
    <property type="project" value="UniProtKB-SubCell"/>
</dbReference>
<evidence type="ECO:0000256" key="1">
    <source>
        <dbReference type="ARBA" id="ARBA00004479"/>
    </source>
</evidence>
<feature type="domain" description="GOLD" evidence="10">
    <location>
        <begin position="34"/>
        <end position="121"/>
    </location>
</feature>
<dbReference type="PANTHER" id="PTHR22811">
    <property type="entry name" value="TRANSMEMBRANE EMP24 DOMAIN-CONTAINING PROTEIN"/>
    <property type="match status" value="1"/>
</dbReference>
<evidence type="ECO:0000256" key="9">
    <source>
        <dbReference type="SAM" id="SignalP"/>
    </source>
</evidence>
<keyword evidence="4 9" id="KW-0732">Signal</keyword>